<name>A0A6A5UY81_9PLEO</name>
<evidence type="ECO:0000313" key="3">
    <source>
        <dbReference type="Proteomes" id="UP000800036"/>
    </source>
</evidence>
<dbReference type="InterPro" id="IPR036047">
    <property type="entry name" value="F-box-like_dom_sf"/>
</dbReference>
<evidence type="ECO:0000259" key="1">
    <source>
        <dbReference type="Pfam" id="PF00646"/>
    </source>
</evidence>
<evidence type="ECO:0000313" key="2">
    <source>
        <dbReference type="EMBL" id="KAF1969775.1"/>
    </source>
</evidence>
<keyword evidence="3" id="KW-1185">Reference proteome</keyword>
<dbReference type="InterPro" id="IPR001810">
    <property type="entry name" value="F-box_dom"/>
</dbReference>
<feature type="domain" description="F-box" evidence="1">
    <location>
        <begin position="33"/>
        <end position="62"/>
    </location>
</feature>
<dbReference type="Proteomes" id="UP000800036">
    <property type="component" value="Unassembled WGS sequence"/>
</dbReference>
<dbReference type="EMBL" id="ML976706">
    <property type="protein sequence ID" value="KAF1969775.1"/>
    <property type="molecule type" value="Genomic_DNA"/>
</dbReference>
<dbReference type="Pfam" id="PF00646">
    <property type="entry name" value="F-box"/>
    <property type="match status" value="1"/>
</dbReference>
<proteinExistence type="predicted"/>
<dbReference type="AlphaFoldDB" id="A0A6A5UY81"/>
<organism evidence="2 3">
    <name type="scientific">Bimuria novae-zelandiae CBS 107.79</name>
    <dbReference type="NCBI Taxonomy" id="1447943"/>
    <lineage>
        <taxon>Eukaryota</taxon>
        <taxon>Fungi</taxon>
        <taxon>Dikarya</taxon>
        <taxon>Ascomycota</taxon>
        <taxon>Pezizomycotina</taxon>
        <taxon>Dothideomycetes</taxon>
        <taxon>Pleosporomycetidae</taxon>
        <taxon>Pleosporales</taxon>
        <taxon>Massarineae</taxon>
        <taxon>Didymosphaeriaceae</taxon>
        <taxon>Bimuria</taxon>
    </lineage>
</organism>
<dbReference type="SUPFAM" id="SSF81383">
    <property type="entry name" value="F-box domain"/>
    <property type="match status" value="1"/>
</dbReference>
<accession>A0A6A5UY81</accession>
<sequence>MSDSRFSLSNSSKGSRGNAFSTATRVIYVPEHLASVLVHLPYLDLLHCRSTSRFWKECIDGTPVLQQCLWKAPLPPIRGVNPHFEKIPSAPPPSTPFFASSKKKYASFSGNRNCLTLRLSAIGHRTNFETRRETIHDILTLATLLHRIYCTPHMLNDLAINPPITSLVAPSPWTPFAVSNNHGVRVHEALSTVLHIFHDYFEERNKFWIQGMDEDLLMKYGTEAWRALYDVYPGKAAWEDEDANEEPDVFRAYLDPLDEINMMFEGRWGGRGLRY</sequence>
<protein>
    <recommendedName>
        <fullName evidence="1">F-box domain-containing protein</fullName>
    </recommendedName>
</protein>
<gene>
    <name evidence="2" type="ORF">BU23DRAFT_601376</name>
</gene>
<reference evidence="2" key="1">
    <citation type="journal article" date="2020" name="Stud. Mycol.">
        <title>101 Dothideomycetes genomes: a test case for predicting lifestyles and emergence of pathogens.</title>
        <authorList>
            <person name="Haridas S."/>
            <person name="Albert R."/>
            <person name="Binder M."/>
            <person name="Bloem J."/>
            <person name="Labutti K."/>
            <person name="Salamov A."/>
            <person name="Andreopoulos B."/>
            <person name="Baker S."/>
            <person name="Barry K."/>
            <person name="Bills G."/>
            <person name="Bluhm B."/>
            <person name="Cannon C."/>
            <person name="Castanera R."/>
            <person name="Culley D."/>
            <person name="Daum C."/>
            <person name="Ezra D."/>
            <person name="Gonzalez J."/>
            <person name="Henrissat B."/>
            <person name="Kuo A."/>
            <person name="Liang C."/>
            <person name="Lipzen A."/>
            <person name="Lutzoni F."/>
            <person name="Magnuson J."/>
            <person name="Mondo S."/>
            <person name="Nolan M."/>
            <person name="Ohm R."/>
            <person name="Pangilinan J."/>
            <person name="Park H.-J."/>
            <person name="Ramirez L."/>
            <person name="Alfaro M."/>
            <person name="Sun H."/>
            <person name="Tritt A."/>
            <person name="Yoshinaga Y."/>
            <person name="Zwiers L.-H."/>
            <person name="Turgeon B."/>
            <person name="Goodwin S."/>
            <person name="Spatafora J."/>
            <person name="Crous P."/>
            <person name="Grigoriev I."/>
        </authorList>
    </citation>
    <scope>NUCLEOTIDE SEQUENCE</scope>
    <source>
        <strain evidence="2">CBS 107.79</strain>
    </source>
</reference>